<feature type="domain" description="Tudor" evidence="3">
    <location>
        <begin position="505"/>
        <end position="566"/>
    </location>
</feature>
<evidence type="ECO:0000256" key="1">
    <source>
        <dbReference type="SAM" id="Coils"/>
    </source>
</evidence>
<dbReference type="EMBL" id="FN655185">
    <property type="protein sequence ID" value="CBY38325.1"/>
    <property type="molecule type" value="Genomic_DNA"/>
</dbReference>
<protein>
    <recommendedName>
        <fullName evidence="3">Tudor domain-containing protein</fullName>
    </recommendedName>
</protein>
<keyword evidence="1" id="KW-0175">Coiled coil</keyword>
<sequence length="828" mass="96285">MIFESNEDFVKFVGIRRLGCEAYYKEEEIIKEKQRENLKKERAIEEERNRQILLENKKELRKQQTGCFANEQRNFSRYSRSTPTVSTGSSSRKTSGASNFSPHRLEGFFRYDNSLSGAPCDRKIYGKILKLKLKLMLTISLNPDGIKMRNVPNAYEFFWGEKFPLGRTHPTQPHTRLESFINSYAPCQLAVFDRSARENFIGKDESTDKMYVGLELHRRMRPRFFEAAVCRSEALRKRTRTEVTDRNKAIRDVLVILDQCVELFRSGFYVDDVDLMMRTIFNWDVMTSKVIGMGITSRCIVESVLSMRRQYSNIIYNEICAVLSERRLDEEERYSSDNRHRKLQKFFEMNNKLDADLIQNALEIASQNGLNIIPDNEIGAVYFRFTSRVLYATTEKVLAFIRENMSETVGIKEFVFPVQNIEKKATLGVYLLSRSSLIQFCNEKNYLENNWKVRKGQLVQITSFNHLAKKKVFVMLAENLEMLYDLEARIEERIQKKQFKICDSNLIVAGMPVLAKFRGTNWSRAQVRGRSKEDNTIVTVIYVDYGTIEEVAICDIVEIEDSEMNELPKLARSYMLAPAKEGGFDMKAINWLKNLSDDYPDFWVDSASSTTLWLVHCKTGYNIENVRTTIYFLKVIEIYSCRSLLPDLPLFESVPKEPESSGHGVQVKELLSLGKLGTINSIVCKSTEMPNLEDIELVFLKDNCGMFVSNHVLMRIKRHCSDEYKQLYEQIGIKSFTDFGNLTERQIPISYIPDEKRKIECLLKERDEKLFLLSVDEILAEAKRLNSPKFATCLKQIQRYEFSQNITKRTVIDDFDDNDNTEVPEDWN</sequence>
<dbReference type="Gene3D" id="2.30.30.140">
    <property type="match status" value="1"/>
</dbReference>
<evidence type="ECO:0000256" key="2">
    <source>
        <dbReference type="SAM" id="MobiDB-lite"/>
    </source>
</evidence>
<dbReference type="Proteomes" id="UP000011014">
    <property type="component" value="Unassembled WGS sequence"/>
</dbReference>
<dbReference type="AlphaFoldDB" id="E4YS86"/>
<feature type="coiled-coil region" evidence="1">
    <location>
        <begin position="26"/>
        <end position="63"/>
    </location>
</feature>
<gene>
    <name evidence="4" type="ORF">GSOID_T00032256001</name>
</gene>
<accession>E4YS86</accession>
<dbReference type="PROSITE" id="PS50304">
    <property type="entry name" value="TUDOR"/>
    <property type="match status" value="1"/>
</dbReference>
<evidence type="ECO:0000259" key="3">
    <source>
        <dbReference type="PROSITE" id="PS50304"/>
    </source>
</evidence>
<dbReference type="CDD" id="cd20379">
    <property type="entry name" value="Tudor_dTUD-like"/>
    <property type="match status" value="1"/>
</dbReference>
<dbReference type="SMART" id="SM00333">
    <property type="entry name" value="TUDOR"/>
    <property type="match status" value="1"/>
</dbReference>
<dbReference type="SUPFAM" id="SSF63748">
    <property type="entry name" value="Tudor/PWWP/MBT"/>
    <property type="match status" value="1"/>
</dbReference>
<dbReference type="InterPro" id="IPR002999">
    <property type="entry name" value="Tudor"/>
</dbReference>
<organism evidence="4">
    <name type="scientific">Oikopleura dioica</name>
    <name type="common">Tunicate</name>
    <dbReference type="NCBI Taxonomy" id="34765"/>
    <lineage>
        <taxon>Eukaryota</taxon>
        <taxon>Metazoa</taxon>
        <taxon>Chordata</taxon>
        <taxon>Tunicata</taxon>
        <taxon>Appendicularia</taxon>
        <taxon>Copelata</taxon>
        <taxon>Oikopleuridae</taxon>
        <taxon>Oikopleura</taxon>
    </lineage>
</organism>
<proteinExistence type="predicted"/>
<reference evidence="4" key="1">
    <citation type="journal article" date="2010" name="Science">
        <title>Plasticity of animal genome architecture unmasked by rapid evolution of a pelagic tunicate.</title>
        <authorList>
            <person name="Denoeud F."/>
            <person name="Henriet S."/>
            <person name="Mungpakdee S."/>
            <person name="Aury J.M."/>
            <person name="Da Silva C."/>
            <person name="Brinkmann H."/>
            <person name="Mikhaleva J."/>
            <person name="Olsen L.C."/>
            <person name="Jubin C."/>
            <person name="Canestro C."/>
            <person name="Bouquet J.M."/>
            <person name="Danks G."/>
            <person name="Poulain J."/>
            <person name="Campsteijn C."/>
            <person name="Adamski M."/>
            <person name="Cross I."/>
            <person name="Yadetie F."/>
            <person name="Muffato M."/>
            <person name="Louis A."/>
            <person name="Butcher S."/>
            <person name="Tsagkogeorga G."/>
            <person name="Konrad A."/>
            <person name="Singh S."/>
            <person name="Jensen M.F."/>
            <person name="Cong E.H."/>
            <person name="Eikeseth-Otteraa H."/>
            <person name="Noel B."/>
            <person name="Anthouard V."/>
            <person name="Porcel B.M."/>
            <person name="Kachouri-Lafond R."/>
            <person name="Nishino A."/>
            <person name="Ugolini M."/>
            <person name="Chourrout P."/>
            <person name="Nishida H."/>
            <person name="Aasland R."/>
            <person name="Huzurbazar S."/>
            <person name="Westhof E."/>
            <person name="Delsuc F."/>
            <person name="Lehrach H."/>
            <person name="Reinhardt R."/>
            <person name="Weissenbach J."/>
            <person name="Roy S.W."/>
            <person name="Artiguenave F."/>
            <person name="Postlethwait J.H."/>
            <person name="Manak J.R."/>
            <person name="Thompson E.M."/>
            <person name="Jaillon O."/>
            <person name="Du Pasquier L."/>
            <person name="Boudinot P."/>
            <person name="Liberles D.A."/>
            <person name="Volff J.N."/>
            <person name="Philippe H."/>
            <person name="Lenhard B."/>
            <person name="Roest Crollius H."/>
            <person name="Wincker P."/>
            <person name="Chourrout D."/>
        </authorList>
    </citation>
    <scope>NUCLEOTIDE SEQUENCE [LARGE SCALE GENOMIC DNA]</scope>
</reference>
<evidence type="ECO:0000313" key="4">
    <source>
        <dbReference type="EMBL" id="CBY38325.1"/>
    </source>
</evidence>
<name>E4YS86_OIKDI</name>
<feature type="region of interest" description="Disordered" evidence="2">
    <location>
        <begin position="78"/>
        <end position="98"/>
    </location>
</feature>
<dbReference type="Pfam" id="PF00567">
    <property type="entry name" value="TUDOR"/>
    <property type="match status" value="1"/>
</dbReference>